<dbReference type="OrthoDB" id="145427at2759"/>
<proteinExistence type="predicted"/>
<evidence type="ECO:0000313" key="3">
    <source>
        <dbReference type="Proteomes" id="UP000694044"/>
    </source>
</evidence>
<keyword evidence="1" id="KW-0812">Transmembrane</keyword>
<protein>
    <submittedName>
        <fullName evidence="2">Uncharacterized protein</fullName>
    </submittedName>
</protein>
<gene>
    <name evidence="2" type="ORF">PHYPSEUDO_003639</name>
</gene>
<sequence>MCTEEGNFAKLKEMFGHAENETSTLNAAENVWNYCRVQIVRHDGRLLTRGETFLNSCNASDVGDNWCGYSALGLVPPKGSSPFLENPGMFEFFRTEWPKRVWFDSVLLGLALCCMMLVFLKSNGEMKSRETNEKLDMVEEKTAQETQV</sequence>
<keyword evidence="1" id="KW-1133">Transmembrane helix</keyword>
<feature type="transmembrane region" description="Helical" evidence="1">
    <location>
        <begin position="101"/>
        <end position="120"/>
    </location>
</feature>
<organism evidence="2 3">
    <name type="scientific">Phytophthora pseudosyringae</name>
    <dbReference type="NCBI Taxonomy" id="221518"/>
    <lineage>
        <taxon>Eukaryota</taxon>
        <taxon>Sar</taxon>
        <taxon>Stramenopiles</taxon>
        <taxon>Oomycota</taxon>
        <taxon>Peronosporomycetes</taxon>
        <taxon>Peronosporales</taxon>
        <taxon>Peronosporaceae</taxon>
        <taxon>Phytophthora</taxon>
    </lineage>
</organism>
<reference evidence="2" key="1">
    <citation type="submission" date="2021-02" db="EMBL/GenBank/DDBJ databases">
        <authorList>
            <person name="Palmer J.M."/>
        </authorList>
    </citation>
    <scope>NUCLEOTIDE SEQUENCE</scope>
    <source>
        <strain evidence="2">SCRP734</strain>
    </source>
</reference>
<accession>A0A8T1VQE4</accession>
<name>A0A8T1VQE4_9STRA</name>
<keyword evidence="3" id="KW-1185">Reference proteome</keyword>
<dbReference type="AlphaFoldDB" id="A0A8T1VQE4"/>
<keyword evidence="1" id="KW-0472">Membrane</keyword>
<comment type="caution">
    <text evidence="2">The sequence shown here is derived from an EMBL/GenBank/DDBJ whole genome shotgun (WGS) entry which is preliminary data.</text>
</comment>
<dbReference type="EMBL" id="JAGDFM010000176">
    <property type="protein sequence ID" value="KAG7383477.1"/>
    <property type="molecule type" value="Genomic_DNA"/>
</dbReference>
<dbReference type="Proteomes" id="UP000694044">
    <property type="component" value="Unassembled WGS sequence"/>
</dbReference>
<evidence type="ECO:0000256" key="1">
    <source>
        <dbReference type="SAM" id="Phobius"/>
    </source>
</evidence>
<evidence type="ECO:0000313" key="2">
    <source>
        <dbReference type="EMBL" id="KAG7383477.1"/>
    </source>
</evidence>